<sequence>MRVPNRHSQSQAELIADGIVHGVGVAAGLVGTSILLSVAARDGGTRQVVVAGVYAFGLLTMLSCSAAYNVLRGNPHRGVLRELDHIAIYVMIAGTYTPFLTQLKGMWAVALTSTMWGLAVTGIFLKLLRPNLIEAVSVALYLALGWIGTIAFWPLAETLEPTTLMLLAIGGVMYSVGVVFHVLEKIPFSNAIWHAFVLSAALVHYVAVIDTVRAK</sequence>
<dbReference type="GO" id="GO:0046872">
    <property type="term" value="F:metal ion binding"/>
    <property type="evidence" value="ECO:0007669"/>
    <property type="project" value="UniProtKB-KW"/>
</dbReference>
<feature type="transmembrane region" description="Helical" evidence="6">
    <location>
        <begin position="12"/>
        <end position="36"/>
    </location>
</feature>
<dbReference type="EMBL" id="AP018907">
    <property type="protein sequence ID" value="BBF92037.1"/>
    <property type="molecule type" value="Genomic_DNA"/>
</dbReference>
<dbReference type="PANTHER" id="PTHR20855">
    <property type="entry name" value="ADIPOR/PROGESTIN RECEPTOR-RELATED"/>
    <property type="match status" value="1"/>
</dbReference>
<feature type="transmembrane region" description="Helical" evidence="6">
    <location>
        <begin position="162"/>
        <end position="183"/>
    </location>
</feature>
<evidence type="ECO:0000256" key="5">
    <source>
        <dbReference type="PIRSR" id="PIRSR604254-1"/>
    </source>
</evidence>
<protein>
    <submittedName>
        <fullName evidence="7">Hemolysin III</fullName>
    </submittedName>
</protein>
<evidence type="ECO:0000256" key="1">
    <source>
        <dbReference type="ARBA" id="ARBA00004141"/>
    </source>
</evidence>
<dbReference type="PANTHER" id="PTHR20855:SF3">
    <property type="entry name" value="LD03007P"/>
    <property type="match status" value="1"/>
</dbReference>
<accession>A0A348FXK4</accession>
<dbReference type="RefSeq" id="WP_160140506.1">
    <property type="nucleotide sequence ID" value="NZ_AP018907.1"/>
</dbReference>
<feature type="transmembrane region" description="Helical" evidence="6">
    <location>
        <begin position="135"/>
        <end position="156"/>
    </location>
</feature>
<dbReference type="OrthoDB" id="9813689at2"/>
<keyword evidence="8" id="KW-1185">Reference proteome</keyword>
<keyword evidence="2 6" id="KW-0812">Transmembrane</keyword>
<feature type="binding site" evidence="5">
    <location>
        <position position="194"/>
    </location>
    <ligand>
        <name>Zn(2+)</name>
        <dbReference type="ChEBI" id="CHEBI:29105"/>
    </ligand>
</feature>
<comment type="subcellular location">
    <subcellularLocation>
        <location evidence="1">Membrane</location>
        <topology evidence="1">Multi-pass membrane protein</topology>
    </subcellularLocation>
</comment>
<dbReference type="Proteomes" id="UP000266934">
    <property type="component" value="Chromosome"/>
</dbReference>
<dbReference type="InterPro" id="IPR004254">
    <property type="entry name" value="AdipoR/HlyIII-related"/>
</dbReference>
<proteinExistence type="predicted"/>
<keyword evidence="5" id="KW-0479">Metal-binding</keyword>
<keyword evidence="3 6" id="KW-1133">Transmembrane helix</keyword>
<name>A0A348FXK4_9HYPH</name>
<dbReference type="AlphaFoldDB" id="A0A348FXK4"/>
<feature type="transmembrane region" description="Helical" evidence="6">
    <location>
        <begin position="190"/>
        <end position="209"/>
    </location>
</feature>
<gene>
    <name evidence="7" type="ORF">BLTE_07220</name>
</gene>
<evidence type="ECO:0000256" key="3">
    <source>
        <dbReference type="ARBA" id="ARBA00022989"/>
    </source>
</evidence>
<dbReference type="GO" id="GO:0016020">
    <property type="term" value="C:membrane"/>
    <property type="evidence" value="ECO:0007669"/>
    <property type="project" value="UniProtKB-SubCell"/>
</dbReference>
<keyword evidence="4 6" id="KW-0472">Membrane</keyword>
<dbReference type="Pfam" id="PF03006">
    <property type="entry name" value="HlyIII"/>
    <property type="match status" value="1"/>
</dbReference>
<organism evidence="7 8">
    <name type="scientific">Blastochloris tepida</name>
    <dbReference type="NCBI Taxonomy" id="2233851"/>
    <lineage>
        <taxon>Bacteria</taxon>
        <taxon>Pseudomonadati</taxon>
        <taxon>Pseudomonadota</taxon>
        <taxon>Alphaproteobacteria</taxon>
        <taxon>Hyphomicrobiales</taxon>
        <taxon>Blastochloridaceae</taxon>
        <taxon>Blastochloris</taxon>
    </lineage>
</organism>
<evidence type="ECO:0000313" key="7">
    <source>
        <dbReference type="EMBL" id="BBF92037.1"/>
    </source>
</evidence>
<evidence type="ECO:0000313" key="8">
    <source>
        <dbReference type="Proteomes" id="UP000266934"/>
    </source>
</evidence>
<reference evidence="7 8" key="1">
    <citation type="submission" date="2018-08" db="EMBL/GenBank/DDBJ databases">
        <title>Complete genome sequencing of Blastochloris tepida GI.</title>
        <authorList>
            <person name="Tsukatani Y."/>
            <person name="Mori H."/>
        </authorList>
    </citation>
    <scope>NUCLEOTIDE SEQUENCE [LARGE SCALE GENOMIC DNA]</scope>
    <source>
        <strain evidence="7 8">GI</strain>
    </source>
</reference>
<evidence type="ECO:0000256" key="4">
    <source>
        <dbReference type="ARBA" id="ARBA00023136"/>
    </source>
</evidence>
<feature type="transmembrane region" description="Helical" evidence="6">
    <location>
        <begin position="48"/>
        <end position="71"/>
    </location>
</feature>
<keyword evidence="5" id="KW-0862">Zinc</keyword>
<feature type="transmembrane region" description="Helical" evidence="6">
    <location>
        <begin position="106"/>
        <end position="128"/>
    </location>
</feature>
<dbReference type="KEGG" id="blag:BLTE_07220"/>
<evidence type="ECO:0000256" key="6">
    <source>
        <dbReference type="SAM" id="Phobius"/>
    </source>
</evidence>
<evidence type="ECO:0000256" key="2">
    <source>
        <dbReference type="ARBA" id="ARBA00022692"/>
    </source>
</evidence>